<dbReference type="OrthoDB" id="188462at2759"/>
<evidence type="ECO:0000256" key="3">
    <source>
        <dbReference type="PROSITE-ProRule" id="PRU00023"/>
    </source>
</evidence>
<keyword evidence="5" id="KW-1185">Reference proteome</keyword>
<dbReference type="EMBL" id="FN649745">
    <property type="protein sequence ID" value="CBN76106.1"/>
    <property type="molecule type" value="Genomic_DNA"/>
</dbReference>
<dbReference type="STRING" id="2880.D8LL12"/>
<dbReference type="SMART" id="SM00248">
    <property type="entry name" value="ANK"/>
    <property type="match status" value="7"/>
</dbReference>
<organism evidence="4 5">
    <name type="scientific">Ectocarpus siliculosus</name>
    <name type="common">Brown alga</name>
    <name type="synonym">Conferva siliculosa</name>
    <dbReference type="NCBI Taxonomy" id="2880"/>
    <lineage>
        <taxon>Eukaryota</taxon>
        <taxon>Sar</taxon>
        <taxon>Stramenopiles</taxon>
        <taxon>Ochrophyta</taxon>
        <taxon>PX clade</taxon>
        <taxon>Phaeophyceae</taxon>
        <taxon>Ectocarpales</taxon>
        <taxon>Ectocarpaceae</taxon>
        <taxon>Ectocarpus</taxon>
    </lineage>
</organism>
<dbReference type="Gene3D" id="1.25.40.20">
    <property type="entry name" value="Ankyrin repeat-containing domain"/>
    <property type="match status" value="3"/>
</dbReference>
<dbReference type="PANTHER" id="PTHR24189:SF50">
    <property type="entry name" value="ANKYRIN REPEAT AND SOCS BOX PROTEIN 2"/>
    <property type="match status" value="1"/>
</dbReference>
<feature type="repeat" description="ANK" evidence="3">
    <location>
        <begin position="208"/>
        <end position="240"/>
    </location>
</feature>
<evidence type="ECO:0000313" key="4">
    <source>
        <dbReference type="EMBL" id="CBN76106.1"/>
    </source>
</evidence>
<feature type="repeat" description="ANK" evidence="3">
    <location>
        <begin position="75"/>
        <end position="107"/>
    </location>
</feature>
<feature type="repeat" description="ANK" evidence="3">
    <location>
        <begin position="141"/>
        <end position="173"/>
    </location>
</feature>
<dbReference type="Pfam" id="PF12796">
    <property type="entry name" value="Ank_2"/>
    <property type="match status" value="2"/>
</dbReference>
<keyword evidence="1" id="KW-0677">Repeat</keyword>
<dbReference type="Pfam" id="PF00023">
    <property type="entry name" value="Ank"/>
    <property type="match status" value="1"/>
</dbReference>
<evidence type="ECO:0000256" key="1">
    <source>
        <dbReference type="ARBA" id="ARBA00022737"/>
    </source>
</evidence>
<dbReference type="Proteomes" id="UP000002630">
    <property type="component" value="Linkage Group LG20"/>
</dbReference>
<dbReference type="PROSITE" id="PS50088">
    <property type="entry name" value="ANK_REPEAT"/>
    <property type="match status" value="6"/>
</dbReference>
<reference evidence="4 5" key="1">
    <citation type="journal article" date="2010" name="Nature">
        <title>The Ectocarpus genome and the independent evolution of multicellularity in brown algae.</title>
        <authorList>
            <person name="Cock J.M."/>
            <person name="Sterck L."/>
            <person name="Rouze P."/>
            <person name="Scornet D."/>
            <person name="Allen A.E."/>
            <person name="Amoutzias G."/>
            <person name="Anthouard V."/>
            <person name="Artiguenave F."/>
            <person name="Aury J.M."/>
            <person name="Badger J.H."/>
            <person name="Beszteri B."/>
            <person name="Billiau K."/>
            <person name="Bonnet E."/>
            <person name="Bothwell J.H."/>
            <person name="Bowler C."/>
            <person name="Boyen C."/>
            <person name="Brownlee C."/>
            <person name="Carrano C.J."/>
            <person name="Charrier B."/>
            <person name="Cho G.Y."/>
            <person name="Coelho S.M."/>
            <person name="Collen J."/>
            <person name="Corre E."/>
            <person name="Da Silva C."/>
            <person name="Delage L."/>
            <person name="Delaroque N."/>
            <person name="Dittami S.M."/>
            <person name="Doulbeau S."/>
            <person name="Elias M."/>
            <person name="Farnham G."/>
            <person name="Gachon C.M."/>
            <person name="Gschloessl B."/>
            <person name="Heesch S."/>
            <person name="Jabbari K."/>
            <person name="Jubin C."/>
            <person name="Kawai H."/>
            <person name="Kimura K."/>
            <person name="Kloareg B."/>
            <person name="Kupper F.C."/>
            <person name="Lang D."/>
            <person name="Le Bail A."/>
            <person name="Leblanc C."/>
            <person name="Lerouge P."/>
            <person name="Lohr M."/>
            <person name="Lopez P.J."/>
            <person name="Martens C."/>
            <person name="Maumus F."/>
            <person name="Michel G."/>
            <person name="Miranda-Saavedra D."/>
            <person name="Morales J."/>
            <person name="Moreau H."/>
            <person name="Motomura T."/>
            <person name="Nagasato C."/>
            <person name="Napoli C.A."/>
            <person name="Nelson D.R."/>
            <person name="Nyvall-Collen P."/>
            <person name="Peters A.F."/>
            <person name="Pommier C."/>
            <person name="Potin P."/>
            <person name="Poulain J."/>
            <person name="Quesneville H."/>
            <person name="Read B."/>
            <person name="Rensing S.A."/>
            <person name="Ritter A."/>
            <person name="Rousvoal S."/>
            <person name="Samanta M."/>
            <person name="Samson G."/>
            <person name="Schroeder D.C."/>
            <person name="Segurens B."/>
            <person name="Strittmatter M."/>
            <person name="Tonon T."/>
            <person name="Tregear J.W."/>
            <person name="Valentin K."/>
            <person name="von Dassow P."/>
            <person name="Yamagishi T."/>
            <person name="Van de Peer Y."/>
            <person name="Wincker P."/>
        </authorList>
    </citation>
    <scope>NUCLEOTIDE SEQUENCE [LARGE SCALE GENOMIC DNA]</scope>
    <source>
        <strain evidence="5">Ec32 / CCAP1310/4</strain>
    </source>
</reference>
<dbReference type="SUPFAM" id="SSF48403">
    <property type="entry name" value="Ankyrin repeat"/>
    <property type="match status" value="1"/>
</dbReference>
<dbReference type="eggNOG" id="KOG4177">
    <property type="taxonomic scope" value="Eukaryota"/>
</dbReference>
<feature type="repeat" description="ANK" evidence="3">
    <location>
        <begin position="108"/>
        <end position="140"/>
    </location>
</feature>
<dbReference type="InParanoid" id="D8LL12"/>
<name>D8LL12_ECTSI</name>
<protein>
    <submittedName>
        <fullName evidence="4">Uncharacterized protein</fullName>
    </submittedName>
</protein>
<evidence type="ECO:0000256" key="2">
    <source>
        <dbReference type="ARBA" id="ARBA00023043"/>
    </source>
</evidence>
<dbReference type="InterPro" id="IPR036770">
    <property type="entry name" value="Ankyrin_rpt-contain_sf"/>
</dbReference>
<feature type="repeat" description="ANK" evidence="3">
    <location>
        <begin position="241"/>
        <end position="273"/>
    </location>
</feature>
<feature type="repeat" description="ANK" evidence="3">
    <location>
        <begin position="175"/>
        <end position="207"/>
    </location>
</feature>
<dbReference type="InterPro" id="IPR050745">
    <property type="entry name" value="Multifunctional_regulatory"/>
</dbReference>
<dbReference type="OMA" id="CASESGH"/>
<dbReference type="EMBL" id="FN648503">
    <property type="protein sequence ID" value="CBN76106.1"/>
    <property type="molecule type" value="Genomic_DNA"/>
</dbReference>
<accession>D8LL12</accession>
<proteinExistence type="predicted"/>
<dbReference type="PRINTS" id="PR01415">
    <property type="entry name" value="ANKYRIN"/>
</dbReference>
<dbReference type="PROSITE" id="PS50297">
    <property type="entry name" value="ANK_REP_REGION"/>
    <property type="match status" value="6"/>
</dbReference>
<keyword evidence="2 3" id="KW-0040">ANK repeat</keyword>
<evidence type="ECO:0000313" key="5">
    <source>
        <dbReference type="Proteomes" id="UP000002630"/>
    </source>
</evidence>
<dbReference type="PANTHER" id="PTHR24189">
    <property type="entry name" value="MYOTROPHIN"/>
    <property type="match status" value="1"/>
</dbReference>
<gene>
    <name evidence="4" type="ORF">Esi_0314_0001</name>
</gene>
<sequence length="361" mass="38572">MPPRGFFSRHTCSQNALANEQGRRALKGAEGETFDLFSEVLTTHGWAEMLQFPLECAAAQGNVALTQKLLRAGADMGSALHAAVRYGHAEVVTNLLEHGACVSIKDTRGSTPLQVAAVFGYTEIIQSLLRKGANKDLLNAQECTPLYGALLFGHLTSARALMAAGADVNVRCGLLKRTVLSLAAEKGHVDILRALVKHGADVTAVDNDRDTALHVAAQFNRAEVIDALVDMGTNIEASNRIGCTPLHLACHMLRDQAVVALSKRGANINARDDVDQTPLHHVSSVAGEARGTSAVVDLLLRLGADETIVDKRKTNAAGLLNKLLWPCLYPGDAERCRRGWTAAARLSTQHGRLTTVPSSQG</sequence>
<dbReference type="AlphaFoldDB" id="D8LL12"/>
<dbReference type="InterPro" id="IPR002110">
    <property type="entry name" value="Ankyrin_rpt"/>
</dbReference>